<name>A0AAD8P1Q7_TARER</name>
<dbReference type="AlphaFoldDB" id="A0AAD8P1Q7"/>
<evidence type="ECO:0000313" key="2">
    <source>
        <dbReference type="Proteomes" id="UP001229421"/>
    </source>
</evidence>
<proteinExistence type="predicted"/>
<dbReference type="Proteomes" id="UP001229421">
    <property type="component" value="Unassembled WGS sequence"/>
</dbReference>
<evidence type="ECO:0000313" key="1">
    <source>
        <dbReference type="EMBL" id="KAK1428882.1"/>
    </source>
</evidence>
<gene>
    <name evidence="1" type="ORF">QVD17_17722</name>
</gene>
<sequence length="129" mass="14596">MFNMTSPYELKGSVSDKQAKIHAILTLEGLEASELKTLLPVVQQHINSSLVELSKVVHKHLDANGVKGLDEGVLVGTHTEVVVEGFNDSETRSLRRFVEQRWNLPGYYEMPKDTANVTHHWSGFFKKMF</sequence>
<organism evidence="1 2">
    <name type="scientific">Tagetes erecta</name>
    <name type="common">African marigold</name>
    <dbReference type="NCBI Taxonomy" id="13708"/>
    <lineage>
        <taxon>Eukaryota</taxon>
        <taxon>Viridiplantae</taxon>
        <taxon>Streptophyta</taxon>
        <taxon>Embryophyta</taxon>
        <taxon>Tracheophyta</taxon>
        <taxon>Spermatophyta</taxon>
        <taxon>Magnoliopsida</taxon>
        <taxon>eudicotyledons</taxon>
        <taxon>Gunneridae</taxon>
        <taxon>Pentapetalae</taxon>
        <taxon>asterids</taxon>
        <taxon>campanulids</taxon>
        <taxon>Asterales</taxon>
        <taxon>Asteraceae</taxon>
        <taxon>Asteroideae</taxon>
        <taxon>Heliantheae alliance</taxon>
        <taxon>Tageteae</taxon>
        <taxon>Tagetes</taxon>
    </lineage>
</organism>
<accession>A0AAD8P1Q7</accession>
<dbReference type="EMBL" id="JAUHHV010000004">
    <property type="protein sequence ID" value="KAK1428882.1"/>
    <property type="molecule type" value="Genomic_DNA"/>
</dbReference>
<comment type="caution">
    <text evidence="1">The sequence shown here is derived from an EMBL/GenBank/DDBJ whole genome shotgun (WGS) entry which is preliminary data.</text>
</comment>
<protein>
    <submittedName>
        <fullName evidence="1">Uncharacterized protein</fullName>
    </submittedName>
</protein>
<keyword evidence="2" id="KW-1185">Reference proteome</keyword>
<reference evidence="1" key="1">
    <citation type="journal article" date="2023" name="bioRxiv">
        <title>Improved chromosome-level genome assembly for marigold (Tagetes erecta).</title>
        <authorList>
            <person name="Jiang F."/>
            <person name="Yuan L."/>
            <person name="Wang S."/>
            <person name="Wang H."/>
            <person name="Xu D."/>
            <person name="Wang A."/>
            <person name="Fan W."/>
        </authorList>
    </citation>
    <scope>NUCLEOTIDE SEQUENCE</scope>
    <source>
        <strain evidence="1">WSJ</strain>
        <tissue evidence="1">Leaf</tissue>
    </source>
</reference>